<accession>A0A077P6J1</accession>
<reference evidence="1" key="1">
    <citation type="submission" date="2013-07" db="EMBL/GenBank/DDBJ databases">
        <title>Sub-species coevolution in mutualistic symbiosis.</title>
        <authorList>
            <person name="Murfin K."/>
            <person name="Klassen J."/>
            <person name="Lee M."/>
            <person name="Forst S."/>
            <person name="Stock P."/>
            <person name="Goodrich-Blair H."/>
        </authorList>
    </citation>
    <scope>NUCLEOTIDE SEQUENCE [LARGE SCALE GENOMIC DNA]</scope>
    <source>
        <strain evidence="1">Oregonense</strain>
    </source>
</reference>
<evidence type="ECO:0000313" key="2">
    <source>
        <dbReference type="Proteomes" id="UP000028483"/>
    </source>
</evidence>
<dbReference type="AlphaFoldDB" id="A0A077P6J1"/>
<comment type="caution">
    <text evidence="1">The sequence shown here is derived from an EMBL/GenBank/DDBJ whole genome shotgun (WGS) entry which is preliminary data.</text>
</comment>
<dbReference type="HOGENOM" id="CLU_2468297_0_0_6"/>
<dbReference type="Proteomes" id="UP000028483">
    <property type="component" value="Unassembled WGS sequence"/>
</dbReference>
<gene>
    <name evidence="1" type="ORF">XBO1_1900038</name>
</gene>
<protein>
    <submittedName>
        <fullName evidence="1">Uncharacterized protein</fullName>
    </submittedName>
</protein>
<evidence type="ECO:0000313" key="1">
    <source>
        <dbReference type="EMBL" id="CDH05421.1"/>
    </source>
</evidence>
<dbReference type="RefSeq" id="WP_155270993.1">
    <property type="nucleotide sequence ID" value="NZ_CAWLUU010000164.1"/>
</dbReference>
<name>A0A077P6J1_XENBV</name>
<proteinExistence type="predicted"/>
<organism evidence="1 2">
    <name type="scientific">Xenorhabdus bovienii str. oregonense</name>
    <dbReference type="NCBI Taxonomy" id="1398202"/>
    <lineage>
        <taxon>Bacteria</taxon>
        <taxon>Pseudomonadati</taxon>
        <taxon>Pseudomonadota</taxon>
        <taxon>Gammaproteobacteria</taxon>
        <taxon>Enterobacterales</taxon>
        <taxon>Morganellaceae</taxon>
        <taxon>Xenorhabdus</taxon>
    </lineage>
</organism>
<dbReference type="EMBL" id="CBSX010000102">
    <property type="protein sequence ID" value="CDH05421.1"/>
    <property type="molecule type" value="Genomic_DNA"/>
</dbReference>
<sequence length="88" mass="10101">MSLSLSDCSFAAASLSAVNRQKVTPQVRKQPAKVVRTLKYQQEQQTPRGEVSNSSYELIIWMQKSYLLNSSNRDRRSMNVVYENNFVV</sequence>